<organism evidence="2">
    <name type="scientific">Streptomyces sp. NBC_01401</name>
    <dbReference type="NCBI Taxonomy" id="2903854"/>
    <lineage>
        <taxon>Bacteria</taxon>
        <taxon>Bacillati</taxon>
        <taxon>Actinomycetota</taxon>
        <taxon>Actinomycetes</taxon>
        <taxon>Kitasatosporales</taxon>
        <taxon>Streptomycetaceae</taxon>
        <taxon>Streptomyces</taxon>
    </lineage>
</organism>
<dbReference type="PROSITE" id="PS51257">
    <property type="entry name" value="PROKAR_LIPOPROTEIN"/>
    <property type="match status" value="1"/>
</dbReference>
<gene>
    <name evidence="2" type="ORF">OG626_24120</name>
</gene>
<evidence type="ECO:0008006" key="3">
    <source>
        <dbReference type="Google" id="ProtNLM"/>
    </source>
</evidence>
<feature type="region of interest" description="Disordered" evidence="1">
    <location>
        <begin position="91"/>
        <end position="178"/>
    </location>
</feature>
<evidence type="ECO:0000256" key="1">
    <source>
        <dbReference type="SAM" id="MobiDB-lite"/>
    </source>
</evidence>
<reference evidence="2" key="1">
    <citation type="submission" date="2022-10" db="EMBL/GenBank/DDBJ databases">
        <title>The complete genomes of actinobacterial strains from the NBC collection.</title>
        <authorList>
            <person name="Joergensen T.S."/>
            <person name="Alvarez Arevalo M."/>
            <person name="Sterndorff E.B."/>
            <person name="Faurdal D."/>
            <person name="Vuksanovic O."/>
            <person name="Mourched A.-S."/>
            <person name="Charusanti P."/>
            <person name="Shaw S."/>
            <person name="Blin K."/>
            <person name="Weber T."/>
        </authorList>
    </citation>
    <scope>NUCLEOTIDE SEQUENCE</scope>
    <source>
        <strain evidence="2">NBC_01401</strain>
    </source>
</reference>
<accession>A0AAU3H0W8</accession>
<name>A0AAU3H0W8_9ACTN</name>
<sequence>MEERRFAAVSRVSRALPAVVAVLVLGACRQPVGSASGGAGGGPQDSSVPSGYGLEFLGPGDCSSRGEVFREVSCGSERAAARVLARYTGTPSDGPACPPATDFVLHVSSQGGGPEPTHSGPAPAQSGLAPSHSGPAPSPSGPAPSPSGAGPAVPRGYACMRNLESPHPGDPGQGGGPLTVVGDCVYGSRDGEVRETACDGSDARKPEFEVGSAVARRGLCPDTTDLYVELGGEKPVGCARKV</sequence>
<dbReference type="AlphaFoldDB" id="A0AAU3H0W8"/>
<protein>
    <recommendedName>
        <fullName evidence="3">Lipoprotein</fullName>
    </recommendedName>
</protein>
<proteinExistence type="predicted"/>
<feature type="compositionally biased region" description="Pro residues" evidence="1">
    <location>
        <begin position="136"/>
        <end position="145"/>
    </location>
</feature>
<feature type="region of interest" description="Disordered" evidence="1">
    <location>
        <begin position="34"/>
        <end position="53"/>
    </location>
</feature>
<dbReference type="EMBL" id="CP109535">
    <property type="protein sequence ID" value="WTY97750.1"/>
    <property type="molecule type" value="Genomic_DNA"/>
</dbReference>
<feature type="compositionally biased region" description="Low complexity" evidence="1">
    <location>
        <begin position="126"/>
        <end position="135"/>
    </location>
</feature>
<evidence type="ECO:0000313" key="2">
    <source>
        <dbReference type="EMBL" id="WTY97750.1"/>
    </source>
</evidence>